<dbReference type="Proteomes" id="UP000694865">
    <property type="component" value="Unplaced"/>
</dbReference>
<proteinExistence type="inferred from homology"/>
<evidence type="ECO:0000256" key="6">
    <source>
        <dbReference type="SAM" id="Phobius"/>
    </source>
</evidence>
<accession>A0ABM0M7R0</accession>
<evidence type="ECO:0000256" key="5">
    <source>
        <dbReference type="ARBA" id="ARBA00023136"/>
    </source>
</evidence>
<name>A0ABM0M7R0_SACKO</name>
<feature type="transmembrane region" description="Helical" evidence="6">
    <location>
        <begin position="57"/>
        <end position="80"/>
    </location>
</feature>
<dbReference type="InterPro" id="IPR030417">
    <property type="entry name" value="MS4A"/>
</dbReference>
<evidence type="ECO:0000313" key="7">
    <source>
        <dbReference type="Proteomes" id="UP000694865"/>
    </source>
</evidence>
<comment type="subcellular location">
    <subcellularLocation>
        <location evidence="1">Membrane</location>
        <topology evidence="1">Multi-pass membrane protein</topology>
    </subcellularLocation>
</comment>
<evidence type="ECO:0000256" key="1">
    <source>
        <dbReference type="ARBA" id="ARBA00004141"/>
    </source>
</evidence>
<dbReference type="PANTHER" id="PTHR23320">
    <property type="entry name" value="MEMBRANE-SPANNING 4-DOMAINS SUBFAMILY A MS4A -RELATED"/>
    <property type="match status" value="1"/>
</dbReference>
<feature type="transmembrane region" description="Helical" evidence="6">
    <location>
        <begin position="143"/>
        <end position="163"/>
    </location>
</feature>
<evidence type="ECO:0000256" key="2">
    <source>
        <dbReference type="ARBA" id="ARBA00009565"/>
    </source>
</evidence>
<evidence type="ECO:0000256" key="4">
    <source>
        <dbReference type="ARBA" id="ARBA00022989"/>
    </source>
</evidence>
<keyword evidence="3 6" id="KW-0812">Transmembrane</keyword>
<dbReference type="Pfam" id="PF04103">
    <property type="entry name" value="CD20"/>
    <property type="match status" value="1"/>
</dbReference>
<gene>
    <name evidence="8" type="primary">LOC102809167</name>
</gene>
<evidence type="ECO:0000313" key="8">
    <source>
        <dbReference type="RefSeq" id="XP_006816051.1"/>
    </source>
</evidence>
<reference evidence="8" key="1">
    <citation type="submission" date="2025-08" db="UniProtKB">
        <authorList>
            <consortium name="RefSeq"/>
        </authorList>
    </citation>
    <scope>IDENTIFICATION</scope>
    <source>
        <tissue evidence="8">Testes</tissue>
    </source>
</reference>
<protein>
    <submittedName>
        <fullName evidence="8">Uncharacterized protein LOC102809167</fullName>
    </submittedName>
</protein>
<feature type="transmembrane region" description="Helical" evidence="6">
    <location>
        <begin position="27"/>
        <end position="51"/>
    </location>
</feature>
<keyword evidence="7" id="KW-1185">Reference proteome</keyword>
<keyword evidence="4 6" id="KW-1133">Transmembrane helix</keyword>
<feature type="transmembrane region" description="Helical" evidence="6">
    <location>
        <begin position="87"/>
        <end position="106"/>
    </location>
</feature>
<dbReference type="InterPro" id="IPR007237">
    <property type="entry name" value="CD20-like"/>
</dbReference>
<comment type="similarity">
    <text evidence="2">Belongs to the MS4A family.</text>
</comment>
<keyword evidence="5 6" id="KW-0472">Membrane</keyword>
<organism evidence="7 8">
    <name type="scientific">Saccoglossus kowalevskii</name>
    <name type="common">Acorn worm</name>
    <dbReference type="NCBI Taxonomy" id="10224"/>
    <lineage>
        <taxon>Eukaryota</taxon>
        <taxon>Metazoa</taxon>
        <taxon>Hemichordata</taxon>
        <taxon>Enteropneusta</taxon>
        <taxon>Harrimaniidae</taxon>
        <taxon>Saccoglossus</taxon>
    </lineage>
</organism>
<sequence length="259" mass="28071">MADQSDTVPPRVSRLSVTRQYFKHKTVFYLSIVEIFLGVASIAFGLTAIFVGCYASFVGTAIWSGTIFVSCGILGILAAVIKNNGTLISAMVMAIISTSVAVAPIIHASYSMANEQEDTCYDYECNCYDWCHTTISVRQGINLSILLVAVIALPISLTIAILCGKPLCYVTKPIIRPVPDIRTGPTQGCPLNIAGHTGGQEFIVIPCTKENVKKLGVWISSNDEQNAVVNSYDTTSHLPEQPVYERGDSKEEVLNPAFQ</sequence>
<dbReference type="GeneID" id="102809167"/>
<dbReference type="RefSeq" id="XP_006816051.1">
    <property type="nucleotide sequence ID" value="XM_006815988.1"/>
</dbReference>
<dbReference type="PANTHER" id="PTHR23320:SF165">
    <property type="entry name" value="MARVEL DOMAIN-CONTAINING PROTEIN"/>
    <property type="match status" value="1"/>
</dbReference>
<evidence type="ECO:0000256" key="3">
    <source>
        <dbReference type="ARBA" id="ARBA00022692"/>
    </source>
</evidence>